<dbReference type="AlphaFoldDB" id="A0AAD7N796"/>
<accession>A0AAD7N796</accession>
<dbReference type="Proteomes" id="UP001215598">
    <property type="component" value="Unassembled WGS sequence"/>
</dbReference>
<gene>
    <name evidence="1" type="ORF">B0H16DRAFT_1888316</name>
</gene>
<proteinExistence type="predicted"/>
<protein>
    <submittedName>
        <fullName evidence="1">Uncharacterized protein</fullName>
    </submittedName>
</protein>
<evidence type="ECO:0000313" key="1">
    <source>
        <dbReference type="EMBL" id="KAJ7748961.1"/>
    </source>
</evidence>
<organism evidence="1 2">
    <name type="scientific">Mycena metata</name>
    <dbReference type="NCBI Taxonomy" id="1033252"/>
    <lineage>
        <taxon>Eukaryota</taxon>
        <taxon>Fungi</taxon>
        <taxon>Dikarya</taxon>
        <taxon>Basidiomycota</taxon>
        <taxon>Agaricomycotina</taxon>
        <taxon>Agaricomycetes</taxon>
        <taxon>Agaricomycetidae</taxon>
        <taxon>Agaricales</taxon>
        <taxon>Marasmiineae</taxon>
        <taxon>Mycenaceae</taxon>
        <taxon>Mycena</taxon>
    </lineage>
</organism>
<keyword evidence="2" id="KW-1185">Reference proteome</keyword>
<dbReference type="EMBL" id="JARKIB010000071">
    <property type="protein sequence ID" value="KAJ7748961.1"/>
    <property type="molecule type" value="Genomic_DNA"/>
</dbReference>
<reference evidence="1" key="1">
    <citation type="submission" date="2023-03" db="EMBL/GenBank/DDBJ databases">
        <title>Massive genome expansion in bonnet fungi (Mycena s.s.) driven by repeated elements and novel gene families across ecological guilds.</title>
        <authorList>
            <consortium name="Lawrence Berkeley National Laboratory"/>
            <person name="Harder C.B."/>
            <person name="Miyauchi S."/>
            <person name="Viragh M."/>
            <person name="Kuo A."/>
            <person name="Thoen E."/>
            <person name="Andreopoulos B."/>
            <person name="Lu D."/>
            <person name="Skrede I."/>
            <person name="Drula E."/>
            <person name="Henrissat B."/>
            <person name="Morin E."/>
            <person name="Kohler A."/>
            <person name="Barry K."/>
            <person name="LaButti K."/>
            <person name="Morin E."/>
            <person name="Salamov A."/>
            <person name="Lipzen A."/>
            <person name="Mereny Z."/>
            <person name="Hegedus B."/>
            <person name="Baldrian P."/>
            <person name="Stursova M."/>
            <person name="Weitz H."/>
            <person name="Taylor A."/>
            <person name="Grigoriev I.V."/>
            <person name="Nagy L.G."/>
            <person name="Martin F."/>
            <person name="Kauserud H."/>
        </authorList>
    </citation>
    <scope>NUCLEOTIDE SEQUENCE</scope>
    <source>
        <strain evidence="1">CBHHK182m</strain>
    </source>
</reference>
<name>A0AAD7N796_9AGAR</name>
<comment type="caution">
    <text evidence="1">The sequence shown here is derived from an EMBL/GenBank/DDBJ whole genome shotgun (WGS) entry which is preliminary data.</text>
</comment>
<sequence>MAVDLPDEILSEILTPALHVSDELFCRTSGTPFATYTESTSVLLVVPKDWLRVSTPLLYNVVVLRSKAQAKALDATLKQNASLGRFIKKLRVEGGFGQHMHGILKTAVNITDVHLSLLLHSSDSSSGLVLGLPLINPKRLILSDDYEHPLGNKHVVPLLNTLEICAKNWTNLATVIFPYEDITHHRASILLTLCDAPRVTTISFPSPPFGPGITTYFDKIAENPSLHTIEIRGEHVHKWAKRNLPLPDGSRLAKVVKLVDTSVPRSNLPLARFKPPICLPANASFRPMASSPQTTTDIIWDRVLFFALNFPFSPTTAMALIQARIPFTYETSPVHIHEDVIPP</sequence>
<evidence type="ECO:0000313" key="2">
    <source>
        <dbReference type="Proteomes" id="UP001215598"/>
    </source>
</evidence>